<evidence type="ECO:0000313" key="2">
    <source>
        <dbReference type="Proteomes" id="UP000242447"/>
    </source>
</evidence>
<reference evidence="1 2" key="1">
    <citation type="submission" date="2017-02" db="EMBL/GenBank/DDBJ databases">
        <title>Ketogulonicigenium robustum SPU B003 Genome sequencing and assembly.</title>
        <authorList>
            <person name="Li Y."/>
            <person name="Liu L."/>
            <person name="Wang C."/>
            <person name="Zhang M."/>
            <person name="Zhang T."/>
            <person name="Zhang Y."/>
        </authorList>
    </citation>
    <scope>NUCLEOTIDE SEQUENCE [LARGE SCALE GENOMIC DNA]</scope>
    <source>
        <strain evidence="1 2">SPU_B003</strain>
    </source>
</reference>
<dbReference type="KEGG" id="kro:BVG79_01354"/>
<name>A0A1W6P046_9RHOB</name>
<dbReference type="AlphaFoldDB" id="A0A1W6P046"/>
<dbReference type="EMBL" id="CP019937">
    <property type="protein sequence ID" value="ARO14700.1"/>
    <property type="molecule type" value="Genomic_DNA"/>
</dbReference>
<sequence length="66" mass="7129">MGQIILRARNVTRTMADFAHLMAPACKQRATVGRNFAYKLGTNPKNTAIRKVICPTANLRGKASGG</sequence>
<proteinExistence type="predicted"/>
<accession>A0A1W6P046</accession>
<gene>
    <name evidence="1" type="ORF">BVG79_01354</name>
</gene>
<keyword evidence="2" id="KW-1185">Reference proteome</keyword>
<protein>
    <submittedName>
        <fullName evidence="1">Uncharacterized protein</fullName>
    </submittedName>
</protein>
<dbReference type="STRING" id="92947.BVG79_01354"/>
<evidence type="ECO:0000313" key="1">
    <source>
        <dbReference type="EMBL" id="ARO14700.1"/>
    </source>
</evidence>
<organism evidence="1 2">
    <name type="scientific">Ketogulonicigenium robustum</name>
    <dbReference type="NCBI Taxonomy" id="92947"/>
    <lineage>
        <taxon>Bacteria</taxon>
        <taxon>Pseudomonadati</taxon>
        <taxon>Pseudomonadota</taxon>
        <taxon>Alphaproteobacteria</taxon>
        <taxon>Rhodobacterales</taxon>
        <taxon>Roseobacteraceae</taxon>
        <taxon>Ketogulonicigenium</taxon>
    </lineage>
</organism>
<dbReference type="Proteomes" id="UP000242447">
    <property type="component" value="Chromosome"/>
</dbReference>